<sequence length="246" mass="28034" precursor="true">MNKINVLVMLSLLHSLSLMCGCTTNELGSKVNLVANAEGRKDFPIISVFVSLTANKTVTSDNLSAGSEALVPQIITCIWPDGTMVYSSNRIEGGSPYYKAALSQKEISSFLNKLETTDFWNADQRQSWYGFDSDRSIIVIIDQSKTKYLSSWHELEEQNQNLVVTDRGVEPLQGRSRKEVMSSCSDEYAQFIAKWKFVRYELEKLIPDEHTNLAENMKFEYAYLSVREIESTAHVNKFFRKQSKIK</sequence>
<evidence type="ECO:0000256" key="1">
    <source>
        <dbReference type="SAM" id="SignalP"/>
    </source>
</evidence>
<accession>A0A1U9NIS5</accession>
<proteinExistence type="predicted"/>
<dbReference type="PROSITE" id="PS51257">
    <property type="entry name" value="PROKAR_LIPOPROTEIN"/>
    <property type="match status" value="1"/>
</dbReference>
<dbReference type="STRING" id="1936003.STSP2_00984"/>
<keyword evidence="1" id="KW-0732">Signal</keyword>
<evidence type="ECO:0000313" key="3">
    <source>
        <dbReference type="Proteomes" id="UP000189674"/>
    </source>
</evidence>
<gene>
    <name evidence="2" type="ORF">STSP2_00984</name>
</gene>
<evidence type="ECO:0008006" key="4">
    <source>
        <dbReference type="Google" id="ProtNLM"/>
    </source>
</evidence>
<reference evidence="3" key="1">
    <citation type="submission" date="2017-02" db="EMBL/GenBank/DDBJ databases">
        <title>Comparative genomics and description of representatives of a novel lineage of planctomycetes thriving in anoxic sediments.</title>
        <authorList>
            <person name="Spring S."/>
            <person name="Bunk B."/>
            <person name="Sproer C."/>
        </authorList>
    </citation>
    <scope>NUCLEOTIDE SEQUENCE [LARGE SCALE GENOMIC DNA]</scope>
    <source>
        <strain evidence="3">ST-NAGAB-D1</strain>
    </source>
</reference>
<dbReference type="KEGG" id="alus:STSP2_00984"/>
<organism evidence="2 3">
    <name type="scientific">Anaerohalosphaera lusitana</name>
    <dbReference type="NCBI Taxonomy" id="1936003"/>
    <lineage>
        <taxon>Bacteria</taxon>
        <taxon>Pseudomonadati</taxon>
        <taxon>Planctomycetota</taxon>
        <taxon>Phycisphaerae</taxon>
        <taxon>Sedimentisphaerales</taxon>
        <taxon>Anaerohalosphaeraceae</taxon>
        <taxon>Anaerohalosphaera</taxon>
    </lineage>
</organism>
<dbReference type="Proteomes" id="UP000189674">
    <property type="component" value="Chromosome"/>
</dbReference>
<feature type="signal peptide" evidence="1">
    <location>
        <begin position="1"/>
        <end position="20"/>
    </location>
</feature>
<dbReference type="RefSeq" id="WP_146660327.1">
    <property type="nucleotide sequence ID" value="NZ_CP019791.1"/>
</dbReference>
<name>A0A1U9NIS5_9BACT</name>
<dbReference type="AlphaFoldDB" id="A0A1U9NIS5"/>
<evidence type="ECO:0000313" key="2">
    <source>
        <dbReference type="EMBL" id="AQT67833.1"/>
    </source>
</evidence>
<feature type="chain" id="PRO_5012211443" description="Lipoprotein" evidence="1">
    <location>
        <begin position="21"/>
        <end position="246"/>
    </location>
</feature>
<dbReference type="EMBL" id="CP019791">
    <property type="protein sequence ID" value="AQT67833.1"/>
    <property type="molecule type" value="Genomic_DNA"/>
</dbReference>
<keyword evidence="3" id="KW-1185">Reference proteome</keyword>
<protein>
    <recommendedName>
        <fullName evidence="4">Lipoprotein</fullName>
    </recommendedName>
</protein>